<comment type="caution">
    <text evidence="2">The sequence shown here is derived from an EMBL/GenBank/DDBJ whole genome shotgun (WGS) entry which is preliminary data.</text>
</comment>
<evidence type="ECO:0000313" key="3">
    <source>
        <dbReference type="Proteomes" id="UP000182235"/>
    </source>
</evidence>
<dbReference type="STRING" id="1447872.A0A1J9P1G3"/>
<reference evidence="2 3" key="1">
    <citation type="submission" date="2015-07" db="EMBL/GenBank/DDBJ databases">
        <title>Emmonsia species relationships and genome sequence.</title>
        <authorList>
            <consortium name="The Broad Institute Genomics Platform"/>
            <person name="Cuomo C.A."/>
            <person name="Munoz J.F."/>
            <person name="Imamovic A."/>
            <person name="Priest M.E."/>
            <person name="Young S."/>
            <person name="Clay O.K."/>
            <person name="McEwen J.G."/>
        </authorList>
    </citation>
    <scope>NUCLEOTIDE SEQUENCE [LARGE SCALE GENOMIC DNA]</scope>
    <source>
        <strain evidence="2 3">UAMH 9510</strain>
    </source>
</reference>
<gene>
    <name evidence="2" type="ORF">AJ78_08415</name>
</gene>
<organism evidence="2 3">
    <name type="scientific">Emergomyces pasteurianus Ep9510</name>
    <dbReference type="NCBI Taxonomy" id="1447872"/>
    <lineage>
        <taxon>Eukaryota</taxon>
        <taxon>Fungi</taxon>
        <taxon>Dikarya</taxon>
        <taxon>Ascomycota</taxon>
        <taxon>Pezizomycotina</taxon>
        <taxon>Eurotiomycetes</taxon>
        <taxon>Eurotiomycetidae</taxon>
        <taxon>Onygenales</taxon>
        <taxon>Ajellomycetaceae</taxon>
        <taxon>Emergomyces</taxon>
    </lineage>
</organism>
<accession>A0A1J9P1G3</accession>
<name>A0A1J9P1G3_9EURO</name>
<protein>
    <submittedName>
        <fullName evidence="2">Uncharacterized protein</fullName>
    </submittedName>
</protein>
<dbReference type="EMBL" id="LGRN01000738">
    <property type="protein sequence ID" value="OJD10625.1"/>
    <property type="molecule type" value="Genomic_DNA"/>
</dbReference>
<sequence>MSAFHKTDDYRLFNNKSNYAEDVFSEHSDNNIKRIKRINSNDSENSKNSNDSNNSDKEILKDDKIPSFKHYEAEETTLNVKQLQQRHLKKIMIDNMNRVIELIVNKKKLSHEKRLEEFMYINDLAEYLRVLLVMNEIKFLISWLRVELILFYQITDITDNQSDVLTQL</sequence>
<dbReference type="VEuPathDB" id="FungiDB:AJ78_08415"/>
<dbReference type="OrthoDB" id="4190640at2759"/>
<dbReference type="Proteomes" id="UP000182235">
    <property type="component" value="Unassembled WGS sequence"/>
</dbReference>
<evidence type="ECO:0000256" key="1">
    <source>
        <dbReference type="SAM" id="MobiDB-lite"/>
    </source>
</evidence>
<evidence type="ECO:0000313" key="2">
    <source>
        <dbReference type="EMBL" id="OJD10625.1"/>
    </source>
</evidence>
<dbReference type="AlphaFoldDB" id="A0A1J9P1G3"/>
<feature type="compositionally biased region" description="Low complexity" evidence="1">
    <location>
        <begin position="38"/>
        <end position="53"/>
    </location>
</feature>
<keyword evidence="3" id="KW-1185">Reference proteome</keyword>
<feature type="region of interest" description="Disordered" evidence="1">
    <location>
        <begin position="37"/>
        <end position="59"/>
    </location>
</feature>
<proteinExistence type="predicted"/>